<sequence length="235" mass="25419">MTNKIIKVDRVRSASEAVALEDLGATMIAVDLAENERFADHRTLTVEQAAGITGALRTATVVAAMDLTGGKPSRLVEAAKRVGATHVQPLINAVPPPPVRSALRDARLGIVYAGIEISHDDDPGWIFSGHDEYPDLGAALFQVDVLAEYRDAWQFLRDESPEYPEEFQIGDLNALAGDRLILVTLDFTPVNIREIVTKLPGTAGISLVLGEQASRSDLHFHSYRDALGALAALRD</sequence>
<dbReference type="AlphaFoldDB" id="A0A919M470"/>
<comment type="caution">
    <text evidence="1">The sequence shown here is derived from an EMBL/GenBank/DDBJ whole genome shotgun (WGS) entry which is preliminary data.</text>
</comment>
<accession>A0A919M470</accession>
<dbReference type="RefSeq" id="WP_203750621.1">
    <property type="nucleotide sequence ID" value="NZ_BAAAUC010000077.1"/>
</dbReference>
<gene>
    <name evidence="1" type="ORF">Acy02nite_69460</name>
</gene>
<protein>
    <submittedName>
        <fullName evidence="1">Uncharacterized protein</fullName>
    </submittedName>
</protein>
<evidence type="ECO:0000313" key="1">
    <source>
        <dbReference type="EMBL" id="GID69065.1"/>
    </source>
</evidence>
<keyword evidence="2" id="KW-1185">Reference proteome</keyword>
<proteinExistence type="predicted"/>
<evidence type="ECO:0000313" key="2">
    <source>
        <dbReference type="Proteomes" id="UP000619479"/>
    </source>
</evidence>
<reference evidence="1" key="1">
    <citation type="submission" date="2021-01" db="EMBL/GenBank/DDBJ databases">
        <title>Whole genome shotgun sequence of Actinoplanes cyaneus NBRC 14990.</title>
        <authorList>
            <person name="Komaki H."/>
            <person name="Tamura T."/>
        </authorList>
    </citation>
    <scope>NUCLEOTIDE SEQUENCE</scope>
    <source>
        <strain evidence="1">NBRC 14990</strain>
    </source>
</reference>
<name>A0A919M470_9ACTN</name>
<dbReference type="Proteomes" id="UP000619479">
    <property type="component" value="Unassembled WGS sequence"/>
</dbReference>
<dbReference type="EMBL" id="BOMH01000058">
    <property type="protein sequence ID" value="GID69065.1"/>
    <property type="molecule type" value="Genomic_DNA"/>
</dbReference>
<organism evidence="1 2">
    <name type="scientific">Actinoplanes cyaneus</name>
    <dbReference type="NCBI Taxonomy" id="52696"/>
    <lineage>
        <taxon>Bacteria</taxon>
        <taxon>Bacillati</taxon>
        <taxon>Actinomycetota</taxon>
        <taxon>Actinomycetes</taxon>
        <taxon>Micromonosporales</taxon>
        <taxon>Micromonosporaceae</taxon>
        <taxon>Actinoplanes</taxon>
    </lineage>
</organism>